<evidence type="ECO:0000256" key="7">
    <source>
        <dbReference type="PIRSR" id="PIRSR005096-2"/>
    </source>
</evidence>
<accession>A0A9X2FYG2</accession>
<proteinExistence type="inferred from homology"/>
<dbReference type="GO" id="GO:0033499">
    <property type="term" value="P:galactose catabolic process via UDP-galactose, Leloir pathway"/>
    <property type="evidence" value="ECO:0007669"/>
    <property type="project" value="TreeGrafter"/>
</dbReference>
<feature type="active site" description="Proton donor" evidence="6">
    <location>
        <position position="181"/>
    </location>
</feature>
<evidence type="ECO:0000313" key="10">
    <source>
        <dbReference type="Proteomes" id="UP001139474"/>
    </source>
</evidence>
<dbReference type="GO" id="GO:0004034">
    <property type="term" value="F:aldose 1-epimerase activity"/>
    <property type="evidence" value="ECO:0007669"/>
    <property type="project" value="UniProtKB-EC"/>
</dbReference>
<dbReference type="Pfam" id="PF01263">
    <property type="entry name" value="Aldose_epim"/>
    <property type="match status" value="1"/>
</dbReference>
<feature type="binding site" evidence="8">
    <location>
        <begin position="181"/>
        <end position="183"/>
    </location>
    <ligand>
        <name>beta-D-galactose</name>
        <dbReference type="ChEBI" id="CHEBI:27667"/>
    </ligand>
</feature>
<dbReference type="Proteomes" id="UP001139474">
    <property type="component" value="Unassembled WGS sequence"/>
</dbReference>
<dbReference type="InterPro" id="IPR015443">
    <property type="entry name" value="Aldose_1-epimerase"/>
</dbReference>
<dbReference type="InterPro" id="IPR008183">
    <property type="entry name" value="Aldose_1/G6P_1-epimerase"/>
</dbReference>
<keyword evidence="3 5" id="KW-0413">Isomerase</keyword>
<feature type="binding site" evidence="8">
    <location>
        <begin position="81"/>
        <end position="82"/>
    </location>
    <ligand>
        <name>beta-D-galactose</name>
        <dbReference type="ChEBI" id="CHEBI:27667"/>
    </ligand>
</feature>
<evidence type="ECO:0000256" key="5">
    <source>
        <dbReference type="PIRNR" id="PIRNR005096"/>
    </source>
</evidence>
<evidence type="ECO:0000256" key="3">
    <source>
        <dbReference type="ARBA" id="ARBA00023235"/>
    </source>
</evidence>
<evidence type="ECO:0000256" key="4">
    <source>
        <dbReference type="ARBA" id="ARBA00023277"/>
    </source>
</evidence>
<evidence type="ECO:0000256" key="1">
    <source>
        <dbReference type="ARBA" id="ARBA00005028"/>
    </source>
</evidence>
<dbReference type="NCBIfam" id="NF008277">
    <property type="entry name" value="PRK11055.1"/>
    <property type="match status" value="1"/>
</dbReference>
<comment type="similarity">
    <text evidence="2 5">Belongs to the aldose epimerase family.</text>
</comment>
<feature type="binding site" evidence="7">
    <location>
        <position position="245"/>
    </location>
    <ligand>
        <name>beta-D-galactose</name>
        <dbReference type="ChEBI" id="CHEBI:27667"/>
    </ligand>
</feature>
<dbReference type="RefSeq" id="WP_253616760.1">
    <property type="nucleotide sequence ID" value="NZ_JAMZDE010000001.1"/>
</dbReference>
<comment type="catalytic activity">
    <reaction evidence="5">
        <text>alpha-D-glucose = beta-D-glucose</text>
        <dbReference type="Rhea" id="RHEA:10264"/>
        <dbReference type="ChEBI" id="CHEBI:15903"/>
        <dbReference type="ChEBI" id="CHEBI:17925"/>
        <dbReference type="EC" id="5.1.3.3"/>
    </reaction>
</comment>
<comment type="pathway">
    <text evidence="1 5">Carbohydrate metabolism; hexose metabolism.</text>
</comment>
<gene>
    <name evidence="9" type="ORF">NJR55_00215</name>
</gene>
<evidence type="ECO:0000256" key="2">
    <source>
        <dbReference type="ARBA" id="ARBA00006206"/>
    </source>
</evidence>
<dbReference type="PANTHER" id="PTHR10091:SF0">
    <property type="entry name" value="GALACTOSE MUTAROTASE"/>
    <property type="match status" value="1"/>
</dbReference>
<protein>
    <recommendedName>
        <fullName evidence="5">Aldose 1-epimerase</fullName>
        <ecNumber evidence="5">5.1.3.3</ecNumber>
    </recommendedName>
</protein>
<keyword evidence="4 5" id="KW-0119">Carbohydrate metabolism</keyword>
<feature type="active site" description="Proton acceptor" evidence="6">
    <location>
        <position position="311"/>
    </location>
</feature>
<dbReference type="GO" id="GO:0006006">
    <property type="term" value="P:glucose metabolic process"/>
    <property type="evidence" value="ECO:0007669"/>
    <property type="project" value="TreeGrafter"/>
</dbReference>
<dbReference type="AlphaFoldDB" id="A0A9X2FYG2"/>
<dbReference type="SUPFAM" id="SSF74650">
    <property type="entry name" value="Galactose mutarotase-like"/>
    <property type="match status" value="1"/>
</dbReference>
<dbReference type="InterPro" id="IPR014718">
    <property type="entry name" value="GH-type_carb-bd"/>
</dbReference>
<name>A0A9X2FYG2_9GAMM</name>
<dbReference type="CDD" id="cd09019">
    <property type="entry name" value="galactose_mutarotase_like"/>
    <property type="match status" value="1"/>
</dbReference>
<dbReference type="EC" id="5.1.3.3" evidence="5"/>
<dbReference type="PANTHER" id="PTHR10091">
    <property type="entry name" value="ALDOSE-1-EPIMERASE"/>
    <property type="match status" value="1"/>
</dbReference>
<dbReference type="EMBL" id="JAMZDE010000001">
    <property type="protein sequence ID" value="MCP1338001.1"/>
    <property type="molecule type" value="Genomic_DNA"/>
</dbReference>
<dbReference type="Gene3D" id="2.70.98.10">
    <property type="match status" value="1"/>
</dbReference>
<evidence type="ECO:0000256" key="8">
    <source>
        <dbReference type="PIRSR" id="PIRSR005096-3"/>
    </source>
</evidence>
<dbReference type="InterPro" id="IPR047215">
    <property type="entry name" value="Galactose_mutarotase-like"/>
</dbReference>
<evidence type="ECO:0000313" key="9">
    <source>
        <dbReference type="EMBL" id="MCP1338001.1"/>
    </source>
</evidence>
<dbReference type="PIRSF" id="PIRSF005096">
    <property type="entry name" value="GALM"/>
    <property type="match status" value="1"/>
</dbReference>
<reference evidence="9" key="1">
    <citation type="submission" date="2022-06" db="EMBL/GenBank/DDBJ databases">
        <title>Idiomarina rhizosphaerae M1R2S28.</title>
        <authorList>
            <person name="Sun J.-Q."/>
            <person name="Li L.-F."/>
        </authorList>
    </citation>
    <scope>NUCLEOTIDE SEQUENCE</scope>
    <source>
        <strain evidence="9">M1R2S28</strain>
    </source>
</reference>
<evidence type="ECO:0000256" key="6">
    <source>
        <dbReference type="PIRSR" id="PIRSR005096-1"/>
    </source>
</evidence>
<sequence length="346" mass="38616">MALFITESKEVHAGFSQPLRFFTLHNSQGMQVTLANFGASVRSLKVPCNQGVQEVTLNYQDPTLWLKNPYYFGVIVGRCANRIGQSQFSVDDQNIRLVNNEGKNQLHGGPEGLSFRFWDTESKETADTVSVTFHIFSADGDQGYPGNFKASVTYSLNDENELLIDYQATTDKACPVNMTSHMYFNLAGTGSILDHELTLHSDRYVEVDEELIPTGRLIDTADSPMDFQRAKTIRQDIAKTEQGYDHFWVARDEKSRTLQKLAKLRDPVSGRTLELFSTEPGVQFYSGNFLDSSIPGASGKPLPQYGGLCLEPHIHPDAVNQSSFPSVILSPGQRYQQSSLYKFSSS</sequence>
<organism evidence="9 10">
    <name type="scientific">Idiomarina rhizosphaerae</name>
    <dbReference type="NCBI Taxonomy" id="2961572"/>
    <lineage>
        <taxon>Bacteria</taxon>
        <taxon>Pseudomonadati</taxon>
        <taxon>Pseudomonadota</taxon>
        <taxon>Gammaproteobacteria</taxon>
        <taxon>Alteromonadales</taxon>
        <taxon>Idiomarinaceae</taxon>
        <taxon>Idiomarina</taxon>
    </lineage>
</organism>
<keyword evidence="10" id="KW-1185">Reference proteome</keyword>
<dbReference type="InterPro" id="IPR011013">
    <property type="entry name" value="Gal_mutarotase_sf_dom"/>
</dbReference>
<dbReference type="GO" id="GO:0030246">
    <property type="term" value="F:carbohydrate binding"/>
    <property type="evidence" value="ECO:0007669"/>
    <property type="project" value="InterPro"/>
</dbReference>
<comment type="caution">
    <text evidence="9">The sequence shown here is derived from an EMBL/GenBank/DDBJ whole genome shotgun (WGS) entry which is preliminary data.</text>
</comment>